<comment type="caution">
    <text evidence="2">The sequence shown here is derived from an EMBL/GenBank/DDBJ whole genome shotgun (WGS) entry which is preliminary data.</text>
</comment>
<accession>A0A2W2B499</accession>
<evidence type="ECO:0000313" key="3">
    <source>
        <dbReference type="Proteomes" id="UP000248795"/>
    </source>
</evidence>
<evidence type="ECO:0000259" key="1">
    <source>
        <dbReference type="Pfam" id="PF06568"/>
    </source>
</evidence>
<gene>
    <name evidence="2" type="ORF">DK847_20105</name>
</gene>
<dbReference type="AlphaFoldDB" id="A0A2W2B499"/>
<dbReference type="EMBL" id="QKVK01000017">
    <property type="protein sequence ID" value="PZF75094.1"/>
    <property type="molecule type" value="Genomic_DNA"/>
</dbReference>
<protein>
    <recommendedName>
        <fullName evidence="1">YjiS-like domain-containing protein</fullName>
    </recommendedName>
</protein>
<dbReference type="Pfam" id="PF06568">
    <property type="entry name" value="YjiS-like"/>
    <property type="match status" value="1"/>
</dbReference>
<organism evidence="2 3">
    <name type="scientific">Aestuariivirga litoralis</name>
    <dbReference type="NCBI Taxonomy" id="2650924"/>
    <lineage>
        <taxon>Bacteria</taxon>
        <taxon>Pseudomonadati</taxon>
        <taxon>Pseudomonadota</taxon>
        <taxon>Alphaproteobacteria</taxon>
        <taxon>Hyphomicrobiales</taxon>
        <taxon>Aestuariivirgaceae</taxon>
        <taxon>Aestuariivirga</taxon>
    </lineage>
</organism>
<keyword evidence="3" id="KW-1185">Reference proteome</keyword>
<reference evidence="3" key="1">
    <citation type="submission" date="2018-06" db="EMBL/GenBank/DDBJ databases">
        <title>Aestuariibacter litoralis strain KCTC 52945T.</title>
        <authorList>
            <person name="Li X."/>
            <person name="Salam N."/>
            <person name="Li J.-L."/>
            <person name="Chen Y.-M."/>
            <person name="Yang Z.-W."/>
            <person name="Zhang L.-Y."/>
            <person name="Han M.-X."/>
            <person name="Xiao M."/>
            <person name="Li W.-J."/>
        </authorList>
    </citation>
    <scope>NUCLEOTIDE SEQUENCE [LARGE SCALE GENOMIC DNA]</scope>
    <source>
        <strain evidence="3">KCTC 52945</strain>
    </source>
</reference>
<dbReference type="Proteomes" id="UP000248795">
    <property type="component" value="Unassembled WGS sequence"/>
</dbReference>
<dbReference type="RefSeq" id="WP_111200338.1">
    <property type="nucleotide sequence ID" value="NZ_QKVK01000017.1"/>
</dbReference>
<feature type="domain" description="YjiS-like" evidence="1">
    <location>
        <begin position="28"/>
        <end position="57"/>
    </location>
</feature>
<proteinExistence type="predicted"/>
<dbReference type="InterPro" id="IPR009506">
    <property type="entry name" value="YjiS-like"/>
</dbReference>
<name>A0A2W2B499_9HYPH</name>
<sequence>MHAIPLIQSSSRSAGLSHPFAVLAMSFRAWKQRRRRQADLAMLMSMEPHMLKDIGVTLVERHGASGMLQWHPAVLASTFTTDER</sequence>
<evidence type="ECO:0000313" key="2">
    <source>
        <dbReference type="EMBL" id="PZF75094.1"/>
    </source>
</evidence>